<evidence type="ECO:0000256" key="5">
    <source>
        <dbReference type="PIRSR" id="PIRSR000106-1"/>
    </source>
</evidence>
<name>A0A819MG41_9BILA</name>
<dbReference type="Pfam" id="PF03949">
    <property type="entry name" value="Malic_M"/>
    <property type="match status" value="1"/>
</dbReference>
<evidence type="ECO:0000259" key="9">
    <source>
        <dbReference type="SMART" id="SM00919"/>
    </source>
</evidence>
<organism evidence="11 12">
    <name type="scientific">Rotaria sordida</name>
    <dbReference type="NCBI Taxonomy" id="392033"/>
    <lineage>
        <taxon>Eukaryota</taxon>
        <taxon>Metazoa</taxon>
        <taxon>Spiralia</taxon>
        <taxon>Gnathifera</taxon>
        <taxon>Rotifera</taxon>
        <taxon>Eurotatoria</taxon>
        <taxon>Bdelloidea</taxon>
        <taxon>Philodinida</taxon>
        <taxon>Philodinidae</taxon>
        <taxon>Rotaria</taxon>
    </lineage>
</organism>
<evidence type="ECO:0000256" key="7">
    <source>
        <dbReference type="PIRSR" id="PIRSR000106-3"/>
    </source>
</evidence>
<dbReference type="SMART" id="SM01274">
    <property type="entry name" value="malic"/>
    <property type="match status" value="1"/>
</dbReference>
<feature type="binding site" evidence="7">
    <location>
        <position position="312"/>
    </location>
    <ligand>
        <name>a divalent metal cation</name>
        <dbReference type="ChEBI" id="CHEBI:60240"/>
    </ligand>
</feature>
<dbReference type="InterPro" id="IPR012302">
    <property type="entry name" value="Malic_NAD-bd"/>
</dbReference>
<evidence type="ECO:0000256" key="2">
    <source>
        <dbReference type="ARBA" id="ARBA00008785"/>
    </source>
</evidence>
<dbReference type="AlphaFoldDB" id="A0A819MG41"/>
<dbReference type="SUPFAM" id="SSF53223">
    <property type="entry name" value="Aminoacid dehydrogenase-like, N-terminal domain"/>
    <property type="match status" value="1"/>
</dbReference>
<dbReference type="FunFam" id="3.40.50.720:FF:000060">
    <property type="entry name" value="Malic enzyme"/>
    <property type="match status" value="1"/>
</dbReference>
<dbReference type="InterPro" id="IPR036291">
    <property type="entry name" value="NAD(P)-bd_dom_sf"/>
</dbReference>
<dbReference type="InterPro" id="IPR037062">
    <property type="entry name" value="Malic_N_dom_sf"/>
</dbReference>
<dbReference type="SUPFAM" id="SSF51735">
    <property type="entry name" value="NAD(P)-binding Rossmann-fold domains"/>
    <property type="match status" value="1"/>
</dbReference>
<evidence type="ECO:0000256" key="6">
    <source>
        <dbReference type="PIRSR" id="PIRSR000106-2"/>
    </source>
</evidence>
<dbReference type="GO" id="GO:0046872">
    <property type="term" value="F:metal ion binding"/>
    <property type="evidence" value="ECO:0007669"/>
    <property type="project" value="UniProtKB-KW"/>
</dbReference>
<evidence type="ECO:0000256" key="8">
    <source>
        <dbReference type="RuleBase" id="RU003426"/>
    </source>
</evidence>
<evidence type="ECO:0000256" key="4">
    <source>
        <dbReference type="ARBA" id="ARBA00023002"/>
    </source>
</evidence>
<dbReference type="Gene3D" id="3.40.50.720">
    <property type="entry name" value="NAD(P)-binding Rossmann-like Domain"/>
    <property type="match status" value="1"/>
</dbReference>
<reference evidence="11" key="1">
    <citation type="submission" date="2021-02" db="EMBL/GenBank/DDBJ databases">
        <authorList>
            <person name="Nowell W R."/>
        </authorList>
    </citation>
    <scope>NUCLEOTIDE SEQUENCE</scope>
</reference>
<dbReference type="PIRSF" id="PIRSF000106">
    <property type="entry name" value="ME"/>
    <property type="match status" value="1"/>
</dbReference>
<dbReference type="NCBIfam" id="NF010052">
    <property type="entry name" value="PRK13529.1"/>
    <property type="match status" value="1"/>
</dbReference>
<dbReference type="GO" id="GO:0006108">
    <property type="term" value="P:malate metabolic process"/>
    <property type="evidence" value="ECO:0007669"/>
    <property type="project" value="TreeGrafter"/>
</dbReference>
<dbReference type="PROSITE" id="PS00331">
    <property type="entry name" value="MALIC_ENZYMES"/>
    <property type="match status" value="1"/>
</dbReference>
<dbReference type="PRINTS" id="PR00072">
    <property type="entry name" value="MALOXRDTASE"/>
</dbReference>
<evidence type="ECO:0000259" key="10">
    <source>
        <dbReference type="SMART" id="SM01274"/>
    </source>
</evidence>
<evidence type="ECO:0000313" key="12">
    <source>
        <dbReference type="Proteomes" id="UP000663823"/>
    </source>
</evidence>
<evidence type="ECO:0000256" key="1">
    <source>
        <dbReference type="ARBA" id="ARBA00001936"/>
    </source>
</evidence>
<comment type="caution">
    <text evidence="11">The sequence shown here is derived from an EMBL/GenBank/DDBJ whole genome shotgun (WGS) entry which is preliminary data.</text>
</comment>
<dbReference type="Gene3D" id="3.40.50.10380">
    <property type="entry name" value="Malic enzyme, N-terminal domain"/>
    <property type="match status" value="1"/>
</dbReference>
<comment type="cofactor">
    <cofactor evidence="7">
        <name>Mg(2+)</name>
        <dbReference type="ChEBI" id="CHEBI:18420"/>
    </cofactor>
    <cofactor evidence="7">
        <name>Mn(2+)</name>
        <dbReference type="ChEBI" id="CHEBI:29035"/>
    </cofactor>
    <text evidence="7">Divalent metal cations. Prefers magnesium or manganese.</text>
</comment>
<feature type="domain" description="Malic enzyme NAD-binding" evidence="9">
    <location>
        <begin position="313"/>
        <end position="566"/>
    </location>
</feature>
<dbReference type="SMART" id="SM00919">
    <property type="entry name" value="Malic_M"/>
    <property type="match status" value="1"/>
</dbReference>
<feature type="binding site" evidence="6">
    <location>
        <position position="497"/>
    </location>
    <ligand>
        <name>(S)-malate</name>
        <dbReference type="ChEBI" id="CHEBI:15589"/>
    </ligand>
</feature>
<comment type="cofactor">
    <cofactor evidence="1">
        <name>Mn(2+)</name>
        <dbReference type="ChEBI" id="CHEBI:29035"/>
    </cofactor>
</comment>
<sequence>MPFSSLRGIRSVLSYYQYLRYFQLQQRCLVTVTDEYRPTTKSRASIKGVELLRNPAFNKGMAFTLEERQHMGIHGLLPPAVLTQDIQALRFMINFHRMNNDLDRYTELMNLSDRNEKLFFRVIADNIEELIPIVYTPTELTPIVYTPTVGLACQKYGLVFKRPRGLFITIHDKGHIYDILCNWTERHVKAIVVTDGERILGLGDLGASGMGIPVGKLQLYTAIAGIPPQHCLPIMLDVGTNNEEISSSPLYVGLRQNRVTGKEYDEFIDEFMAAVVQRFGWECLIQFEDFASHNAYRLLERYQKTYCTFNDDIQGTAAVVLAGVFGALRITSTKLIDNTYLFVGAGQAACGIADLLTHAMVREGASIEEARSKIWMYDVHGLIVEGRPQGDLEGHKAPYVKKGKAIKDLAAVVDFVKPSMLMGASGVGRLFHEGVLKKMAQINERPLIFALSNPTSRAECTAEEAYRETDGRCIFASGSPFKPVVYNNKTFHPGQGNNAYIFPAVALATIACSARHVEEDIFLIAAQKLGSLVSEDDLSNGRVYPPIPKTHEVTVKIAAHLAEHLYATKKAWNYPEPDDKEEFIRMQLYDTSYEYFGPKTWKWPEKYSAVRSVPSMDENIVLQP</sequence>
<feature type="binding site" evidence="6">
    <location>
        <position position="453"/>
    </location>
    <ligand>
        <name>(S)-malate</name>
        <dbReference type="ChEBI" id="CHEBI:15589"/>
    </ligand>
</feature>
<evidence type="ECO:0000313" key="11">
    <source>
        <dbReference type="EMBL" id="CAF3978704.1"/>
    </source>
</evidence>
<keyword evidence="3 7" id="KW-0479">Metal-binding</keyword>
<feature type="binding site" evidence="7">
    <location>
        <position position="289"/>
    </location>
    <ligand>
        <name>a divalent metal cation</name>
        <dbReference type="ChEBI" id="CHEBI:60240"/>
    </ligand>
</feature>
<feature type="binding site" evidence="6">
    <location>
        <position position="198"/>
    </location>
    <ligand>
        <name>(S)-malate</name>
        <dbReference type="ChEBI" id="CHEBI:15589"/>
    </ligand>
</feature>
<feature type="active site" description="Proton acceptor" evidence="5">
    <location>
        <position position="216"/>
    </location>
</feature>
<dbReference type="CDD" id="cd05312">
    <property type="entry name" value="NAD_bind_1_malic_enz"/>
    <property type="match status" value="1"/>
</dbReference>
<dbReference type="Proteomes" id="UP000663823">
    <property type="component" value="Unassembled WGS sequence"/>
</dbReference>
<dbReference type="GO" id="GO:0004473">
    <property type="term" value="F:malate dehydrogenase (decarboxylating) (NADP+) activity"/>
    <property type="evidence" value="ECO:0007669"/>
    <property type="project" value="TreeGrafter"/>
</dbReference>
<dbReference type="InterPro" id="IPR012301">
    <property type="entry name" value="Malic_N_dom"/>
</dbReference>
<dbReference type="GO" id="GO:0005739">
    <property type="term" value="C:mitochondrion"/>
    <property type="evidence" value="ECO:0007669"/>
    <property type="project" value="TreeGrafter"/>
</dbReference>
<feature type="active site" description="Proton donor" evidence="5">
    <location>
        <position position="145"/>
    </location>
</feature>
<dbReference type="InterPro" id="IPR001891">
    <property type="entry name" value="Malic_OxRdtase"/>
</dbReference>
<evidence type="ECO:0000256" key="3">
    <source>
        <dbReference type="ARBA" id="ARBA00022723"/>
    </source>
</evidence>
<accession>A0A819MG41</accession>
<feature type="domain" description="Malic enzyme N-terminal" evidence="10">
    <location>
        <begin position="112"/>
        <end position="303"/>
    </location>
</feature>
<gene>
    <name evidence="11" type="ORF">OTI717_LOCUS27832</name>
</gene>
<keyword evidence="4 8" id="KW-0560">Oxidoreductase</keyword>
<comment type="similarity">
    <text evidence="2 8">Belongs to the malic enzymes family.</text>
</comment>
<feature type="binding site" evidence="7">
    <location>
        <position position="288"/>
    </location>
    <ligand>
        <name>a divalent metal cation</name>
        <dbReference type="ChEBI" id="CHEBI:60240"/>
    </ligand>
</feature>
<dbReference type="Gene3D" id="1.20.1370.30">
    <property type="match status" value="1"/>
</dbReference>
<dbReference type="InterPro" id="IPR046346">
    <property type="entry name" value="Aminoacid_DH-like_N_sf"/>
</dbReference>
<dbReference type="PANTHER" id="PTHR23406:SF90">
    <property type="entry name" value="MALIC ENZYME-RELATED"/>
    <property type="match status" value="1"/>
</dbReference>
<dbReference type="PANTHER" id="PTHR23406">
    <property type="entry name" value="MALIC ENZYME-RELATED"/>
    <property type="match status" value="1"/>
</dbReference>
<protein>
    <recommendedName>
        <fullName evidence="8">Malic enzyme</fullName>
    </recommendedName>
</protein>
<dbReference type="GO" id="GO:0051287">
    <property type="term" value="F:NAD binding"/>
    <property type="evidence" value="ECO:0007669"/>
    <property type="project" value="InterPro"/>
</dbReference>
<dbReference type="Pfam" id="PF00390">
    <property type="entry name" value="malic"/>
    <property type="match status" value="1"/>
</dbReference>
<proteinExistence type="inferred from homology"/>
<dbReference type="EMBL" id="CAJOAX010006373">
    <property type="protein sequence ID" value="CAF3978704.1"/>
    <property type="molecule type" value="Genomic_DNA"/>
</dbReference>
<dbReference type="InterPro" id="IPR015884">
    <property type="entry name" value="Malic_enzyme_CS"/>
</dbReference>